<keyword evidence="1" id="KW-1133">Transmembrane helix</keyword>
<organism evidence="2 3">
    <name type="scientific">Undibacterium luofuense</name>
    <dbReference type="NCBI Taxonomy" id="2828733"/>
    <lineage>
        <taxon>Bacteria</taxon>
        <taxon>Pseudomonadati</taxon>
        <taxon>Pseudomonadota</taxon>
        <taxon>Betaproteobacteria</taxon>
        <taxon>Burkholderiales</taxon>
        <taxon>Oxalobacteraceae</taxon>
        <taxon>Undibacterium</taxon>
    </lineage>
</organism>
<proteinExistence type="predicted"/>
<dbReference type="InterPro" id="IPR008407">
    <property type="entry name" value="Brnchd-chn_aa_trnsp_AzlD"/>
</dbReference>
<evidence type="ECO:0000256" key="1">
    <source>
        <dbReference type="SAM" id="Phobius"/>
    </source>
</evidence>
<feature type="transmembrane region" description="Helical" evidence="1">
    <location>
        <begin position="6"/>
        <end position="28"/>
    </location>
</feature>
<comment type="caution">
    <text evidence="2">The sequence shown here is derived from an EMBL/GenBank/DDBJ whole genome shotgun (WGS) entry which is preliminary data.</text>
</comment>
<reference evidence="2" key="1">
    <citation type="submission" date="2021-04" db="EMBL/GenBank/DDBJ databases">
        <title>novel species isolated from subtropical streams in China.</title>
        <authorList>
            <person name="Lu H."/>
        </authorList>
    </citation>
    <scope>NUCLEOTIDE SEQUENCE</scope>
    <source>
        <strain evidence="2">LFS511W</strain>
    </source>
</reference>
<dbReference type="AlphaFoldDB" id="A0A941DLX3"/>
<accession>A0A941DLX3</accession>
<dbReference type="RefSeq" id="WP_212686504.1">
    <property type="nucleotide sequence ID" value="NZ_JAGSPN010000001.1"/>
</dbReference>
<sequence length="114" mass="12612">MSDLEIWSAIILLTLATFIARSGFWLAGARVRLPETLQGALRYAPACALAAIIFPDLILVQGQPELSLHNPRLLAGIVAAVFFQWRKNMLQTILFGMLVFTVLRLLMQAGVLPH</sequence>
<feature type="transmembrane region" description="Helical" evidence="1">
    <location>
        <begin position="40"/>
        <end position="60"/>
    </location>
</feature>
<dbReference type="Proteomes" id="UP000680067">
    <property type="component" value="Unassembled WGS sequence"/>
</dbReference>
<dbReference type="EMBL" id="JAGSPN010000001">
    <property type="protein sequence ID" value="MBR7781176.1"/>
    <property type="molecule type" value="Genomic_DNA"/>
</dbReference>
<protein>
    <submittedName>
        <fullName evidence="2">AzlD domain-containing protein</fullName>
    </submittedName>
</protein>
<dbReference type="Pfam" id="PF05437">
    <property type="entry name" value="AzlD"/>
    <property type="match status" value="1"/>
</dbReference>
<evidence type="ECO:0000313" key="3">
    <source>
        <dbReference type="Proteomes" id="UP000680067"/>
    </source>
</evidence>
<evidence type="ECO:0000313" key="2">
    <source>
        <dbReference type="EMBL" id="MBR7781176.1"/>
    </source>
</evidence>
<name>A0A941DLX3_9BURK</name>
<gene>
    <name evidence="2" type="ORF">KDM89_03395</name>
</gene>
<keyword evidence="1" id="KW-0472">Membrane</keyword>
<keyword evidence="3" id="KW-1185">Reference proteome</keyword>
<feature type="transmembrane region" description="Helical" evidence="1">
    <location>
        <begin position="92"/>
        <end position="111"/>
    </location>
</feature>
<keyword evidence="1" id="KW-0812">Transmembrane</keyword>